<evidence type="ECO:0000313" key="3">
    <source>
        <dbReference type="Proteomes" id="UP000593915"/>
    </source>
</evidence>
<gene>
    <name evidence="2" type="ORF">IFE08_01085</name>
</gene>
<protein>
    <submittedName>
        <fullName evidence="2">Pyridoxamine 5'-phosphate oxidase family protein</fullName>
    </submittedName>
</protein>
<evidence type="ECO:0000313" key="2">
    <source>
        <dbReference type="EMBL" id="QOW61042.1"/>
    </source>
</evidence>
<sequence>MRESEIKIEDIAAYLDRTGLQYMATVGLDDKPKVRPVQYMILSEYMILSGGKLWFCTNSEKAMYAEMQQLPNIELCASKLEAEEMTTTWIRFSAEVVFEENLAVKTAIMKKSAIVHELYGNNPRHPLFKVFYLKNIQGSVNNLGSVKGLPERADFAKPAVFAL</sequence>
<dbReference type="Proteomes" id="UP000593915">
    <property type="component" value="Chromosome"/>
</dbReference>
<evidence type="ECO:0000259" key="1">
    <source>
        <dbReference type="Pfam" id="PF01243"/>
    </source>
</evidence>
<dbReference type="InterPro" id="IPR011576">
    <property type="entry name" value="Pyridox_Oxase_N"/>
</dbReference>
<dbReference type="EMBL" id="CP061839">
    <property type="protein sequence ID" value="QOW61042.1"/>
    <property type="molecule type" value="Genomic_DNA"/>
</dbReference>
<name>A0A7S7AWL5_9SPIR</name>
<dbReference type="InterPro" id="IPR012349">
    <property type="entry name" value="Split_barrel_FMN-bd"/>
</dbReference>
<organism evidence="2 3">
    <name type="scientific">Treponema pedis</name>
    <dbReference type="NCBI Taxonomy" id="409322"/>
    <lineage>
        <taxon>Bacteria</taxon>
        <taxon>Pseudomonadati</taxon>
        <taxon>Spirochaetota</taxon>
        <taxon>Spirochaetia</taxon>
        <taxon>Spirochaetales</taxon>
        <taxon>Treponemataceae</taxon>
        <taxon>Treponema</taxon>
    </lineage>
</organism>
<proteinExistence type="predicted"/>
<dbReference type="RefSeq" id="WP_194076483.1">
    <property type="nucleotide sequence ID" value="NZ_CP061839.1"/>
</dbReference>
<dbReference type="SUPFAM" id="SSF50475">
    <property type="entry name" value="FMN-binding split barrel"/>
    <property type="match status" value="1"/>
</dbReference>
<reference evidence="2 3" key="1">
    <citation type="submission" date="2020-09" db="EMBL/GenBank/DDBJ databases">
        <title>Characterization of Treponema spp. from bovine digital dermatitis in Korea.</title>
        <authorList>
            <person name="Espiritu H.M."/>
            <person name="Cho Y.I."/>
            <person name="Mamuad L."/>
        </authorList>
    </citation>
    <scope>NUCLEOTIDE SEQUENCE [LARGE SCALE GENOMIC DNA]</scope>
    <source>
        <strain evidence="2 3">KS1</strain>
    </source>
</reference>
<dbReference type="AlphaFoldDB" id="A0A7S7AWL5"/>
<feature type="domain" description="Pyridoxamine 5'-phosphate oxidase N-terminal" evidence="1">
    <location>
        <begin position="10"/>
        <end position="108"/>
    </location>
</feature>
<dbReference type="Gene3D" id="2.30.110.10">
    <property type="entry name" value="Electron Transport, Fmn-binding Protein, Chain A"/>
    <property type="match status" value="1"/>
</dbReference>
<dbReference type="Pfam" id="PF01243">
    <property type="entry name" value="PNPOx_N"/>
    <property type="match status" value="1"/>
</dbReference>
<accession>A0A7S7AWL5</accession>